<dbReference type="GO" id="GO:0009231">
    <property type="term" value="P:riboflavin biosynthetic process"/>
    <property type="evidence" value="ECO:0007669"/>
    <property type="project" value="UniProtKB-KW"/>
</dbReference>
<gene>
    <name evidence="12" type="ORF">PU1002_01185</name>
</gene>
<dbReference type="InterPro" id="IPR026017">
    <property type="entry name" value="Lumazine-bd_dom"/>
</dbReference>
<feature type="domain" description="Lumazine-binding" evidence="11">
    <location>
        <begin position="97"/>
        <end position="193"/>
    </location>
</feature>
<dbReference type="Proteomes" id="UP000005306">
    <property type="component" value="Unassembled WGS sequence"/>
</dbReference>
<comment type="caution">
    <text evidence="12">The sequence shown here is derived from an EMBL/GenBank/DDBJ whole genome shotgun (WGS) entry which is preliminary data.</text>
</comment>
<dbReference type="PANTHER" id="PTHR21098:SF12">
    <property type="entry name" value="RIBOFLAVIN SYNTHASE"/>
    <property type="match status" value="1"/>
</dbReference>
<keyword evidence="8" id="KW-0677">Repeat</keyword>
<evidence type="ECO:0000259" key="11">
    <source>
        <dbReference type="PROSITE" id="PS51177"/>
    </source>
</evidence>
<evidence type="ECO:0000313" key="12">
    <source>
        <dbReference type="EMBL" id="EAS84293.1"/>
    </source>
</evidence>
<feature type="repeat" description="Lumazine-binding" evidence="10">
    <location>
        <begin position="97"/>
        <end position="193"/>
    </location>
</feature>
<keyword evidence="7" id="KW-0808">Transferase</keyword>
<organism evidence="12 13">
    <name type="scientific">Pelagibacter ubique (strain HTCC1002)</name>
    <dbReference type="NCBI Taxonomy" id="314261"/>
    <lineage>
        <taxon>Bacteria</taxon>
        <taxon>Pseudomonadati</taxon>
        <taxon>Pseudomonadota</taxon>
        <taxon>Alphaproteobacteria</taxon>
        <taxon>Candidatus Pelagibacterales</taxon>
        <taxon>Candidatus Pelagibacteraceae</taxon>
        <taxon>Candidatus Pelagibacter</taxon>
    </lineage>
</organism>
<evidence type="ECO:0000313" key="13">
    <source>
        <dbReference type="Proteomes" id="UP000005306"/>
    </source>
</evidence>
<dbReference type="AlphaFoldDB" id="Q1UZ98"/>
<evidence type="ECO:0000256" key="7">
    <source>
        <dbReference type="ARBA" id="ARBA00022679"/>
    </source>
</evidence>
<dbReference type="CDD" id="cd00402">
    <property type="entry name" value="Riboflavin_synthase_like"/>
    <property type="match status" value="1"/>
</dbReference>
<reference evidence="12 13" key="1">
    <citation type="submission" date="2006-04" db="EMBL/GenBank/DDBJ databases">
        <authorList>
            <person name="Giovannoni S.J."/>
            <person name="Cho J.-C."/>
            <person name="Ferriera S."/>
            <person name="Johnson J."/>
            <person name="Kravitz S."/>
            <person name="Halpern A."/>
            <person name="Remington K."/>
            <person name="Beeson K."/>
            <person name="Tran B."/>
            <person name="Rogers Y.-H."/>
            <person name="Friedman R."/>
            <person name="Venter J.C."/>
        </authorList>
    </citation>
    <scope>NUCLEOTIDE SEQUENCE [LARGE SCALE GENOMIC DNA]</scope>
    <source>
        <strain evidence="12 13">HTCC1002</strain>
    </source>
</reference>
<dbReference type="InterPro" id="IPR017938">
    <property type="entry name" value="Riboflavin_synthase-like_b-brl"/>
</dbReference>
<dbReference type="EMBL" id="AAPV01000002">
    <property type="protein sequence ID" value="EAS84293.1"/>
    <property type="molecule type" value="Genomic_DNA"/>
</dbReference>
<dbReference type="InterPro" id="IPR023366">
    <property type="entry name" value="ATP_synth_asu-like_sf"/>
</dbReference>
<dbReference type="NCBIfam" id="NF006767">
    <property type="entry name" value="PRK09289.1"/>
    <property type="match status" value="1"/>
</dbReference>
<dbReference type="GO" id="GO:0004746">
    <property type="term" value="F:riboflavin synthase activity"/>
    <property type="evidence" value="ECO:0007669"/>
    <property type="project" value="UniProtKB-UniRule"/>
</dbReference>
<dbReference type="InterPro" id="IPR001783">
    <property type="entry name" value="Lumazine-bd"/>
</dbReference>
<dbReference type="PANTHER" id="PTHR21098">
    <property type="entry name" value="RIBOFLAVIN SYNTHASE ALPHA CHAIN"/>
    <property type="match status" value="1"/>
</dbReference>
<evidence type="ECO:0000256" key="4">
    <source>
        <dbReference type="ARBA" id="ARBA00012827"/>
    </source>
</evidence>
<feature type="repeat" description="Lumazine-binding" evidence="10">
    <location>
        <begin position="1"/>
        <end position="96"/>
    </location>
</feature>
<name>Q1UZ98_PELU1</name>
<feature type="domain" description="Lumazine-binding" evidence="11">
    <location>
        <begin position="1"/>
        <end position="96"/>
    </location>
</feature>
<evidence type="ECO:0000256" key="2">
    <source>
        <dbReference type="ARBA" id="ARBA00002803"/>
    </source>
</evidence>
<evidence type="ECO:0000256" key="5">
    <source>
        <dbReference type="ARBA" id="ARBA00013950"/>
    </source>
</evidence>
<dbReference type="PIRSF" id="PIRSF000498">
    <property type="entry name" value="Riboflavin_syn_A"/>
    <property type="match status" value="1"/>
</dbReference>
<dbReference type="HOGENOM" id="CLU_034388_2_2_5"/>
<dbReference type="EC" id="2.5.1.9" evidence="4 9"/>
<proteinExistence type="predicted"/>
<evidence type="ECO:0000256" key="10">
    <source>
        <dbReference type="PROSITE-ProRule" id="PRU00524"/>
    </source>
</evidence>
<evidence type="ECO:0000256" key="8">
    <source>
        <dbReference type="ARBA" id="ARBA00022737"/>
    </source>
</evidence>
<dbReference type="Pfam" id="PF00677">
    <property type="entry name" value="Lum_binding"/>
    <property type="match status" value="2"/>
</dbReference>
<evidence type="ECO:0000256" key="3">
    <source>
        <dbReference type="ARBA" id="ARBA00004887"/>
    </source>
</evidence>
<evidence type="ECO:0000256" key="6">
    <source>
        <dbReference type="ARBA" id="ARBA00022619"/>
    </source>
</evidence>
<dbReference type="PROSITE" id="PS51177">
    <property type="entry name" value="LUMAZINE_BIND"/>
    <property type="match status" value="2"/>
</dbReference>
<dbReference type="SUPFAM" id="SSF63380">
    <property type="entry name" value="Riboflavin synthase domain-like"/>
    <property type="match status" value="2"/>
</dbReference>
<dbReference type="RefSeq" id="WP_006996880.1">
    <property type="nucleotide sequence ID" value="NZ_CH724130.1"/>
</dbReference>
<dbReference type="Gene3D" id="2.40.30.20">
    <property type="match status" value="2"/>
</dbReference>
<evidence type="ECO:0000256" key="1">
    <source>
        <dbReference type="ARBA" id="ARBA00000968"/>
    </source>
</evidence>
<accession>Q1UZ98</accession>
<evidence type="ECO:0000256" key="9">
    <source>
        <dbReference type="NCBIfam" id="TIGR00187"/>
    </source>
</evidence>
<comment type="function">
    <text evidence="2">Catalyzes the dismutation of two molecules of 6,7-dimethyl-8-ribityllumazine, resulting in the formation of riboflavin and 5-amino-6-(D-ribitylamino)uracil.</text>
</comment>
<sequence>MFNGIIFNQGLITKFEKRSKGINIFVKANLKLTRKDLGVSVACDGVCLTLIDIKNQIMEFYLSDETIQRSKFKFLKINDKINLELPLKFGQKISGHICQGHIDAVGKIQSIKKIDKSYLFNFEIPKKERANLIDKASICINGISLTISKVTKKGFQVWVIPHTFKLTNLSSLKKGSLVNIEIDILSKYVRNYFNEKK</sequence>
<comment type="catalytic activity">
    <reaction evidence="1">
        <text>2 6,7-dimethyl-8-(1-D-ribityl)lumazine + H(+) = 5-amino-6-(D-ribitylamino)uracil + riboflavin</text>
        <dbReference type="Rhea" id="RHEA:20772"/>
        <dbReference type="ChEBI" id="CHEBI:15378"/>
        <dbReference type="ChEBI" id="CHEBI:15934"/>
        <dbReference type="ChEBI" id="CHEBI:57986"/>
        <dbReference type="ChEBI" id="CHEBI:58201"/>
        <dbReference type="EC" id="2.5.1.9"/>
    </reaction>
</comment>
<comment type="pathway">
    <text evidence="3">Cofactor biosynthesis; riboflavin biosynthesis; riboflavin from 2-hydroxy-3-oxobutyl phosphate and 5-amino-6-(D-ribitylamino)uracil: step 2/2.</text>
</comment>
<dbReference type="NCBIfam" id="TIGR00187">
    <property type="entry name" value="ribE"/>
    <property type="match status" value="1"/>
</dbReference>
<keyword evidence="6" id="KW-0686">Riboflavin biosynthesis</keyword>
<protein>
    <recommendedName>
        <fullName evidence="5 9">Riboflavin synthase</fullName>
        <ecNumber evidence="4 9">2.5.1.9</ecNumber>
    </recommendedName>
</protein>